<dbReference type="InterPro" id="IPR050557">
    <property type="entry name" value="RTX_toxin/Mannuronan_C5-epim"/>
</dbReference>
<dbReference type="PANTHER" id="PTHR38340:SF1">
    <property type="entry name" value="S-LAYER PROTEIN"/>
    <property type="match status" value="1"/>
</dbReference>
<protein>
    <submittedName>
        <fullName evidence="3">Calcium-binding protein</fullName>
    </submittedName>
</protein>
<name>A0ABS1U1J8_9PROT</name>
<dbReference type="Proteomes" id="UP000660885">
    <property type="component" value="Unassembled WGS sequence"/>
</dbReference>
<evidence type="ECO:0000313" key="4">
    <source>
        <dbReference type="Proteomes" id="UP000660885"/>
    </source>
</evidence>
<evidence type="ECO:0000256" key="1">
    <source>
        <dbReference type="ARBA" id="ARBA00004613"/>
    </source>
</evidence>
<organism evidence="3 4">
    <name type="scientific">Belnapia arida</name>
    <dbReference type="NCBI Taxonomy" id="2804533"/>
    <lineage>
        <taxon>Bacteria</taxon>
        <taxon>Pseudomonadati</taxon>
        <taxon>Pseudomonadota</taxon>
        <taxon>Alphaproteobacteria</taxon>
        <taxon>Acetobacterales</taxon>
        <taxon>Roseomonadaceae</taxon>
        <taxon>Belnapia</taxon>
    </lineage>
</organism>
<dbReference type="SUPFAM" id="SSF51120">
    <property type="entry name" value="beta-Roll"/>
    <property type="match status" value="3"/>
</dbReference>
<keyword evidence="4" id="KW-1185">Reference proteome</keyword>
<dbReference type="PANTHER" id="PTHR38340">
    <property type="entry name" value="S-LAYER PROTEIN"/>
    <property type="match status" value="1"/>
</dbReference>
<dbReference type="PROSITE" id="PS00330">
    <property type="entry name" value="HEMOLYSIN_CALCIUM"/>
    <property type="match status" value="1"/>
</dbReference>
<dbReference type="InterPro" id="IPR018511">
    <property type="entry name" value="Hemolysin-typ_Ca-bd_CS"/>
</dbReference>
<accession>A0ABS1U1J8</accession>
<gene>
    <name evidence="3" type="ORF">JMJ56_11015</name>
</gene>
<dbReference type="Pfam" id="PF00353">
    <property type="entry name" value="HemolysinCabind"/>
    <property type="match status" value="5"/>
</dbReference>
<evidence type="ECO:0000313" key="3">
    <source>
        <dbReference type="EMBL" id="MBL6078537.1"/>
    </source>
</evidence>
<comment type="subcellular location">
    <subcellularLocation>
        <location evidence="1">Secreted</location>
    </subcellularLocation>
</comment>
<dbReference type="InterPro" id="IPR001343">
    <property type="entry name" value="Hemolysn_Ca-bd"/>
</dbReference>
<reference evidence="3 4" key="1">
    <citation type="submission" date="2021-01" db="EMBL/GenBank/DDBJ databases">
        <title>Belnapia mucosa sp. nov. and Belnapia arida sp. nov., isolated from the Tabernas Desert (Almeria, Spain).</title>
        <authorList>
            <person name="Molina-Menor E."/>
            <person name="Vidal-Verdu A."/>
            <person name="Calonge A."/>
            <person name="Satari L."/>
            <person name="Pereto J."/>
            <person name="Porcar M."/>
        </authorList>
    </citation>
    <scope>NUCLEOTIDE SEQUENCE [LARGE SCALE GENOMIC DNA]</scope>
    <source>
        <strain evidence="3 4">T18</strain>
    </source>
</reference>
<dbReference type="InterPro" id="IPR011049">
    <property type="entry name" value="Serralysin-like_metalloprot_C"/>
</dbReference>
<sequence>MGRPMGGSAPIRFAAFGGASMATIPGTFGPDSLTGTTSDDLFFPQTGDDTIFAGAGNDTIWAALGNNTIDLGTGADVAHLSDGNHFVSAASDVGPAALGDTIITGSGNDTIEAGGGDNYINAGNGNNQVYWVEGVGGAILAGSGTDTLDLSRSSAGHEIYSAAGGIAGSTVYFAGFEKIVGTNFNDTVWGSLATVDGGAGNDEIHGSDTASNLLGGVGNDIVIGGAGNDTIDGGTGSNYLAGGAGSNVFMVGLGDDTVAADGAENTLDLSLAAGGADIWGHGSITGSGFSVAYNPAIVGRYVGSSSADTFHNFYRGTLEGGAGIDTLDNSQSTTALTIDLSQPVSPALDLNLVSIEGAKTGTGNDTIIGNDDGNQLDAGAGNDDISGGAGNDTIVGGSGGDVLTGGDGANTFVFAGEFGEDLILDFKVGVDKLEFDGITAAQVTFTADGEVAFGDNRITILSDGDLSISDFIFS</sequence>
<dbReference type="Gene3D" id="2.150.10.10">
    <property type="entry name" value="Serralysin-like metalloprotease, C-terminal"/>
    <property type="match status" value="3"/>
</dbReference>
<comment type="caution">
    <text evidence="3">The sequence shown here is derived from an EMBL/GenBank/DDBJ whole genome shotgun (WGS) entry which is preliminary data.</text>
</comment>
<evidence type="ECO:0000256" key="2">
    <source>
        <dbReference type="ARBA" id="ARBA00022525"/>
    </source>
</evidence>
<dbReference type="PRINTS" id="PR00313">
    <property type="entry name" value="CABNDNGRPT"/>
</dbReference>
<proteinExistence type="predicted"/>
<keyword evidence="2" id="KW-0964">Secreted</keyword>
<dbReference type="EMBL" id="JAETWB010000003">
    <property type="protein sequence ID" value="MBL6078537.1"/>
    <property type="molecule type" value="Genomic_DNA"/>
</dbReference>